<feature type="transmembrane region" description="Helical" evidence="9">
    <location>
        <begin position="131"/>
        <end position="155"/>
    </location>
</feature>
<evidence type="ECO:0000256" key="8">
    <source>
        <dbReference type="PIRNR" id="PIRNR005353"/>
    </source>
</evidence>
<feature type="transmembrane region" description="Helical" evidence="9">
    <location>
        <begin position="75"/>
        <end position="95"/>
    </location>
</feature>
<name>A0A3N2DY67_9GAMM</name>
<evidence type="ECO:0000256" key="1">
    <source>
        <dbReference type="ARBA" id="ARBA00004651"/>
    </source>
</evidence>
<dbReference type="Pfam" id="PF00860">
    <property type="entry name" value="Xan_ur_permease"/>
    <property type="match status" value="1"/>
</dbReference>
<feature type="transmembrane region" description="Helical" evidence="9">
    <location>
        <begin position="336"/>
        <end position="355"/>
    </location>
</feature>
<comment type="subcellular location">
    <subcellularLocation>
        <location evidence="1 8">Cell membrane</location>
        <topology evidence="1 8">Multi-pass membrane protein</topology>
    </subcellularLocation>
</comment>
<proteinExistence type="inferred from homology"/>
<dbReference type="InterPro" id="IPR026033">
    <property type="entry name" value="Azg-like_bact_archaea"/>
</dbReference>
<comment type="similarity">
    <text evidence="2 8">Belongs to the nucleobase:cation symporter-2 (NCS2) (TC 2.A.40) family. Azg-like subfamily.</text>
</comment>
<reference evidence="10 11" key="1">
    <citation type="submission" date="2018-11" db="EMBL/GenBank/DDBJ databases">
        <title>Genomic Encyclopedia of Type Strains, Phase IV (KMG-IV): sequencing the most valuable type-strain genomes for metagenomic binning, comparative biology and taxonomic classification.</title>
        <authorList>
            <person name="Goeker M."/>
        </authorList>
    </citation>
    <scope>NUCLEOTIDE SEQUENCE [LARGE SCALE GENOMIC DNA]</scope>
    <source>
        <strain evidence="10 11">DSM 100316</strain>
    </source>
</reference>
<evidence type="ECO:0000256" key="5">
    <source>
        <dbReference type="ARBA" id="ARBA00022692"/>
    </source>
</evidence>
<feature type="transmembrane region" description="Helical" evidence="9">
    <location>
        <begin position="375"/>
        <end position="401"/>
    </location>
</feature>
<keyword evidence="3 8" id="KW-0813">Transport</keyword>
<feature type="transmembrane region" description="Helical" evidence="9">
    <location>
        <begin position="49"/>
        <end position="68"/>
    </location>
</feature>
<dbReference type="AlphaFoldDB" id="A0A3N2DY67"/>
<dbReference type="PANTHER" id="PTHR43337">
    <property type="entry name" value="XANTHINE/URACIL PERMEASE C887.17-RELATED"/>
    <property type="match status" value="1"/>
</dbReference>
<feature type="transmembrane region" description="Helical" evidence="9">
    <location>
        <begin position="167"/>
        <end position="185"/>
    </location>
</feature>
<dbReference type="Proteomes" id="UP000275394">
    <property type="component" value="Unassembled WGS sequence"/>
</dbReference>
<dbReference type="GO" id="GO:0005345">
    <property type="term" value="F:purine nucleobase transmembrane transporter activity"/>
    <property type="evidence" value="ECO:0007669"/>
    <property type="project" value="TreeGrafter"/>
</dbReference>
<dbReference type="EMBL" id="RKHR01000003">
    <property type="protein sequence ID" value="ROS04768.1"/>
    <property type="molecule type" value="Genomic_DNA"/>
</dbReference>
<evidence type="ECO:0000256" key="2">
    <source>
        <dbReference type="ARBA" id="ARBA00005697"/>
    </source>
</evidence>
<dbReference type="RefSeq" id="WP_123710742.1">
    <property type="nucleotide sequence ID" value="NZ_RKHR01000003.1"/>
</dbReference>
<dbReference type="PANTHER" id="PTHR43337:SF1">
    <property type="entry name" value="XANTHINE_URACIL PERMEASE C887.17-RELATED"/>
    <property type="match status" value="1"/>
</dbReference>
<keyword evidence="7 8" id="KW-0472">Membrane</keyword>
<evidence type="ECO:0000256" key="6">
    <source>
        <dbReference type="ARBA" id="ARBA00022989"/>
    </source>
</evidence>
<evidence type="ECO:0000313" key="11">
    <source>
        <dbReference type="Proteomes" id="UP000275394"/>
    </source>
</evidence>
<feature type="transmembrane region" description="Helical" evidence="9">
    <location>
        <begin position="282"/>
        <end position="304"/>
    </location>
</feature>
<keyword evidence="5 8" id="KW-0812">Transmembrane</keyword>
<dbReference type="InterPro" id="IPR045018">
    <property type="entry name" value="Azg-like"/>
</dbReference>
<protein>
    <submittedName>
        <fullName evidence="10">AGZA family xanthine/uracil permease-like MFS transporter</fullName>
    </submittedName>
</protein>
<feature type="transmembrane region" description="Helical" evidence="9">
    <location>
        <begin position="413"/>
        <end position="431"/>
    </location>
</feature>
<evidence type="ECO:0000256" key="4">
    <source>
        <dbReference type="ARBA" id="ARBA00022475"/>
    </source>
</evidence>
<feature type="transmembrane region" description="Helical" evidence="9">
    <location>
        <begin position="238"/>
        <end position="261"/>
    </location>
</feature>
<feature type="transmembrane region" description="Helical" evidence="9">
    <location>
        <begin position="101"/>
        <end position="119"/>
    </location>
</feature>
<gene>
    <name evidence="10" type="ORF">EDC56_0281</name>
</gene>
<organism evidence="10 11">
    <name type="scientific">Sinobacterium caligoides</name>
    <dbReference type="NCBI Taxonomy" id="933926"/>
    <lineage>
        <taxon>Bacteria</taxon>
        <taxon>Pseudomonadati</taxon>
        <taxon>Pseudomonadota</taxon>
        <taxon>Gammaproteobacteria</taxon>
        <taxon>Cellvibrionales</taxon>
        <taxon>Spongiibacteraceae</taxon>
        <taxon>Sinobacterium</taxon>
    </lineage>
</organism>
<dbReference type="GO" id="GO:0005886">
    <property type="term" value="C:plasma membrane"/>
    <property type="evidence" value="ECO:0007669"/>
    <property type="project" value="UniProtKB-SubCell"/>
</dbReference>
<feature type="transmembrane region" description="Helical" evidence="9">
    <location>
        <begin position="192"/>
        <end position="218"/>
    </location>
</feature>
<evidence type="ECO:0000256" key="9">
    <source>
        <dbReference type="SAM" id="Phobius"/>
    </source>
</evidence>
<keyword evidence="6 8" id="KW-1133">Transmembrane helix</keyword>
<keyword evidence="4 8" id="KW-1003">Cell membrane</keyword>
<dbReference type="InterPro" id="IPR006043">
    <property type="entry name" value="NCS2"/>
</dbReference>
<comment type="caution">
    <text evidence="10">The sequence shown here is derived from an EMBL/GenBank/DDBJ whole genome shotgun (WGS) entry which is preliminary data.</text>
</comment>
<keyword evidence="11" id="KW-1185">Reference proteome</keyword>
<evidence type="ECO:0000256" key="3">
    <source>
        <dbReference type="ARBA" id="ARBA00022448"/>
    </source>
</evidence>
<evidence type="ECO:0000256" key="7">
    <source>
        <dbReference type="ARBA" id="ARBA00023136"/>
    </source>
</evidence>
<dbReference type="PIRSF" id="PIRSF005353">
    <property type="entry name" value="PbuG"/>
    <property type="match status" value="1"/>
</dbReference>
<feature type="transmembrane region" description="Helical" evidence="9">
    <location>
        <begin position="310"/>
        <end position="329"/>
    </location>
</feature>
<feature type="transmembrane region" description="Helical" evidence="9">
    <location>
        <begin position="20"/>
        <end position="37"/>
    </location>
</feature>
<sequence length="432" mass="44895">MLEKMFKLKAHGTTVKTEVMAGLTTFLTMAYILFANPDIMGAAGMPVHAVFVATAVAGALGCFVMGLWANFPAGLAPGMGLNAFFAFAVVGGMGYTWNQALAAVFVSGIIFFLLSAFRIREWIIGSIPESLRHGITVGIGLFLTIIAFKNAGIIVSFEPTLVKLGDMTSPGPILAGFGLLLIIALDHKKVPGAVLVSILIVSIIAAFLGLTHFSGLVSAPPSMSELVFAMDFSRSLEAGMISVVLAFVFVDLFDTSGTLMATASKAGLTDENGKFDNMGRAMVADSAATTAGAAIGVSSVTTYVESGAGIAAGGRTGLTAVVVGIMFLVAMFFSPLLSFVPAYATAPALMFVGLLMTSDMTNIHWDDMTESAPAWIAAIGMPLFFSISHGIGMGFVAYTAVKLMSGRYRDIKPAVAIVAVLYIVGLATGTLG</sequence>
<dbReference type="OrthoDB" id="9808458at2"/>
<evidence type="ECO:0000313" key="10">
    <source>
        <dbReference type="EMBL" id="ROS04768.1"/>
    </source>
</evidence>
<accession>A0A3N2DY67</accession>